<dbReference type="GO" id="GO:0008168">
    <property type="term" value="F:methyltransferase activity"/>
    <property type="evidence" value="ECO:0007669"/>
    <property type="project" value="InterPro"/>
</dbReference>
<name>A0A9J6DYV6_RHIMP</name>
<dbReference type="GO" id="GO:0008033">
    <property type="term" value="P:tRNA processing"/>
    <property type="evidence" value="ECO:0007669"/>
    <property type="project" value="InterPro"/>
</dbReference>
<reference evidence="2" key="2">
    <citation type="submission" date="2021-09" db="EMBL/GenBank/DDBJ databases">
        <authorList>
            <person name="Jia N."/>
            <person name="Wang J."/>
            <person name="Shi W."/>
            <person name="Du L."/>
            <person name="Sun Y."/>
            <person name="Zhan W."/>
            <person name="Jiang J."/>
            <person name="Wang Q."/>
            <person name="Zhang B."/>
            <person name="Ji P."/>
            <person name="Sakyi L.B."/>
            <person name="Cui X."/>
            <person name="Yuan T."/>
            <person name="Jiang B."/>
            <person name="Yang W."/>
            <person name="Lam T.T.-Y."/>
            <person name="Chang Q."/>
            <person name="Ding S."/>
            <person name="Wang X."/>
            <person name="Zhu J."/>
            <person name="Ruan X."/>
            <person name="Zhao L."/>
            <person name="Wei J."/>
            <person name="Que T."/>
            <person name="Du C."/>
            <person name="Cheng J."/>
            <person name="Dai P."/>
            <person name="Han X."/>
            <person name="Huang E."/>
            <person name="Gao Y."/>
            <person name="Liu J."/>
            <person name="Shao H."/>
            <person name="Ye R."/>
            <person name="Li L."/>
            <person name="Wei W."/>
            <person name="Wang X."/>
            <person name="Wang C."/>
            <person name="Huo Q."/>
            <person name="Li W."/>
            <person name="Guo W."/>
            <person name="Chen H."/>
            <person name="Chen S."/>
            <person name="Zhou L."/>
            <person name="Zhou L."/>
            <person name="Ni X."/>
            <person name="Tian J."/>
            <person name="Zhou Y."/>
            <person name="Sheng Y."/>
            <person name="Liu T."/>
            <person name="Pan Y."/>
            <person name="Xia L."/>
            <person name="Li J."/>
            <person name="Zhao F."/>
            <person name="Cao W."/>
        </authorList>
    </citation>
    <scope>NUCLEOTIDE SEQUENCE</scope>
    <source>
        <strain evidence="2">Rmic-2018</strain>
        <tissue evidence="2">Larvae</tissue>
    </source>
</reference>
<protein>
    <recommendedName>
        <fullName evidence="1">Methyltransferase TRM13 domain-containing protein</fullName>
    </recommendedName>
</protein>
<sequence>MRTTDASCTLIDHALCNVGNDVHAGVLPVPIADHLPIFVTLTNEPINTKPSRGKLTTKIDYKLLQDKISQIDYCTMYDEDVNIEYSNFICSLKNAVSLSTTTTSSKYAKPLCPTMTPSILEILKQKDHWYHKWKQQRTNSYYLNQFKCYRNKSVTLMRKRKKEYYATLIREARGNTKQIWVIAKSTVGLDSDKRVLRDDITQDTVDRFNKYWEQFPDTTDHTHPIRPVSDSFAIFLIEMSHIMSLVKKLDANKAAWLDAITVKLIKNNINILADHLLHMFQHWYLCMGLSVERRAEVGRRCKLLLDSARAKYLSARRLTSRLVYFITPDVTPENVAIVATVPDVVAQMRMSSATFQLSDTPKEENLCSERQLELDS</sequence>
<evidence type="ECO:0000259" key="1">
    <source>
        <dbReference type="Pfam" id="PF05206"/>
    </source>
</evidence>
<dbReference type="EMBL" id="JABSTU010000006">
    <property type="protein sequence ID" value="KAH8027403.1"/>
    <property type="molecule type" value="Genomic_DNA"/>
</dbReference>
<comment type="caution">
    <text evidence="2">The sequence shown here is derived from an EMBL/GenBank/DDBJ whole genome shotgun (WGS) entry which is preliminary data.</text>
</comment>
<accession>A0A9J6DYV6</accession>
<dbReference type="AlphaFoldDB" id="A0A9J6DYV6"/>
<feature type="domain" description="Methyltransferase TRM13" evidence="1">
    <location>
        <begin position="288"/>
        <end position="339"/>
    </location>
</feature>
<dbReference type="Pfam" id="PF05206">
    <property type="entry name" value="TRM13"/>
    <property type="match status" value="1"/>
</dbReference>
<gene>
    <name evidence="2" type="ORF">HPB51_005241</name>
</gene>
<evidence type="ECO:0000313" key="3">
    <source>
        <dbReference type="Proteomes" id="UP000821866"/>
    </source>
</evidence>
<dbReference type="InterPro" id="IPR007871">
    <property type="entry name" value="Methyltransferase_TRM13"/>
</dbReference>
<keyword evidence="3" id="KW-1185">Reference proteome</keyword>
<organism evidence="2 3">
    <name type="scientific">Rhipicephalus microplus</name>
    <name type="common">Cattle tick</name>
    <name type="synonym">Boophilus microplus</name>
    <dbReference type="NCBI Taxonomy" id="6941"/>
    <lineage>
        <taxon>Eukaryota</taxon>
        <taxon>Metazoa</taxon>
        <taxon>Ecdysozoa</taxon>
        <taxon>Arthropoda</taxon>
        <taxon>Chelicerata</taxon>
        <taxon>Arachnida</taxon>
        <taxon>Acari</taxon>
        <taxon>Parasitiformes</taxon>
        <taxon>Ixodida</taxon>
        <taxon>Ixodoidea</taxon>
        <taxon>Ixodidae</taxon>
        <taxon>Rhipicephalinae</taxon>
        <taxon>Rhipicephalus</taxon>
        <taxon>Boophilus</taxon>
    </lineage>
</organism>
<dbReference type="PANTHER" id="PTHR47510">
    <property type="entry name" value="REVERSE TRANSCRIPTASE DOMAIN-CONTAINING PROTEIN"/>
    <property type="match status" value="1"/>
</dbReference>
<reference evidence="2" key="1">
    <citation type="journal article" date="2020" name="Cell">
        <title>Large-Scale Comparative Analyses of Tick Genomes Elucidate Their Genetic Diversity and Vector Capacities.</title>
        <authorList>
            <consortium name="Tick Genome and Microbiome Consortium (TIGMIC)"/>
            <person name="Jia N."/>
            <person name="Wang J."/>
            <person name="Shi W."/>
            <person name="Du L."/>
            <person name="Sun Y."/>
            <person name="Zhan W."/>
            <person name="Jiang J.F."/>
            <person name="Wang Q."/>
            <person name="Zhang B."/>
            <person name="Ji P."/>
            <person name="Bell-Sakyi L."/>
            <person name="Cui X.M."/>
            <person name="Yuan T.T."/>
            <person name="Jiang B.G."/>
            <person name="Yang W.F."/>
            <person name="Lam T.T."/>
            <person name="Chang Q.C."/>
            <person name="Ding S.J."/>
            <person name="Wang X.J."/>
            <person name="Zhu J.G."/>
            <person name="Ruan X.D."/>
            <person name="Zhao L."/>
            <person name="Wei J.T."/>
            <person name="Ye R.Z."/>
            <person name="Que T.C."/>
            <person name="Du C.H."/>
            <person name="Zhou Y.H."/>
            <person name="Cheng J.X."/>
            <person name="Dai P.F."/>
            <person name="Guo W.B."/>
            <person name="Han X.H."/>
            <person name="Huang E.J."/>
            <person name="Li L.F."/>
            <person name="Wei W."/>
            <person name="Gao Y.C."/>
            <person name="Liu J.Z."/>
            <person name="Shao H.Z."/>
            <person name="Wang X."/>
            <person name="Wang C.C."/>
            <person name="Yang T.C."/>
            <person name="Huo Q.B."/>
            <person name="Li W."/>
            <person name="Chen H.Y."/>
            <person name="Chen S.E."/>
            <person name="Zhou L.G."/>
            <person name="Ni X.B."/>
            <person name="Tian J.H."/>
            <person name="Sheng Y."/>
            <person name="Liu T."/>
            <person name="Pan Y.S."/>
            <person name="Xia L.Y."/>
            <person name="Li J."/>
            <person name="Zhao F."/>
            <person name="Cao W.C."/>
        </authorList>
    </citation>
    <scope>NUCLEOTIDE SEQUENCE</scope>
    <source>
        <strain evidence="2">Rmic-2018</strain>
    </source>
</reference>
<dbReference type="VEuPathDB" id="VectorBase:LOC119167709"/>
<proteinExistence type="predicted"/>
<dbReference type="Proteomes" id="UP000821866">
    <property type="component" value="Chromosome 4"/>
</dbReference>
<evidence type="ECO:0000313" key="2">
    <source>
        <dbReference type="EMBL" id="KAH8027403.1"/>
    </source>
</evidence>
<dbReference type="PANTHER" id="PTHR47510:SF3">
    <property type="entry name" value="ENDO_EXONUCLEASE_PHOSPHATASE DOMAIN-CONTAINING PROTEIN"/>
    <property type="match status" value="1"/>
</dbReference>